<organism evidence="2 3">
    <name type="scientific">Muricoccus pecuniae</name>
    <dbReference type="NCBI Taxonomy" id="693023"/>
    <lineage>
        <taxon>Bacteria</taxon>
        <taxon>Pseudomonadati</taxon>
        <taxon>Pseudomonadota</taxon>
        <taxon>Alphaproteobacteria</taxon>
        <taxon>Acetobacterales</taxon>
        <taxon>Roseomonadaceae</taxon>
        <taxon>Muricoccus</taxon>
    </lineage>
</organism>
<accession>A0A840Y874</accession>
<protein>
    <submittedName>
        <fullName evidence="2">Uncharacterized protein</fullName>
    </submittedName>
</protein>
<feature type="compositionally biased region" description="Basic and acidic residues" evidence="1">
    <location>
        <begin position="124"/>
        <end position="156"/>
    </location>
</feature>
<dbReference type="RefSeq" id="WP_184521562.1">
    <property type="nucleotide sequence ID" value="NZ_JACIJD010000038.1"/>
</dbReference>
<keyword evidence="3" id="KW-1185">Reference proteome</keyword>
<dbReference type="GO" id="GO:0016020">
    <property type="term" value="C:membrane"/>
    <property type="evidence" value="ECO:0007669"/>
    <property type="project" value="InterPro"/>
</dbReference>
<gene>
    <name evidence="2" type="ORF">FHS87_004417</name>
</gene>
<dbReference type="AlphaFoldDB" id="A0A840Y874"/>
<dbReference type="SUPFAM" id="SSF82689">
    <property type="entry name" value="Mechanosensitive channel protein MscS (YggB), C-terminal domain"/>
    <property type="match status" value="1"/>
</dbReference>
<dbReference type="InterPro" id="IPR011066">
    <property type="entry name" value="MscS_channel_C_sf"/>
</dbReference>
<dbReference type="Proteomes" id="UP000580654">
    <property type="component" value="Unassembled WGS sequence"/>
</dbReference>
<proteinExistence type="predicted"/>
<name>A0A840Y874_9PROT</name>
<sequence>MADVAGVLGRTAGGVVILLTLLAASLEALRGTRGLLLDPPPAALVTDLGQSEVDMTARIWIDSPRRREAVHALDGAVKAEEAAPTGAGVGLPYPTSQALLRDRNEEPHGDRPRRREAWPITGDEVPRPRSFVRKETRREWGSDHKAEERATRSSMP</sequence>
<dbReference type="EMBL" id="JACIJD010000038">
    <property type="protein sequence ID" value="MBB5696346.1"/>
    <property type="molecule type" value="Genomic_DNA"/>
</dbReference>
<evidence type="ECO:0000256" key="1">
    <source>
        <dbReference type="SAM" id="MobiDB-lite"/>
    </source>
</evidence>
<feature type="region of interest" description="Disordered" evidence="1">
    <location>
        <begin position="79"/>
        <end position="156"/>
    </location>
</feature>
<comment type="caution">
    <text evidence="2">The sequence shown here is derived from an EMBL/GenBank/DDBJ whole genome shotgun (WGS) entry which is preliminary data.</text>
</comment>
<reference evidence="2 3" key="1">
    <citation type="submission" date="2020-08" db="EMBL/GenBank/DDBJ databases">
        <title>Genomic Encyclopedia of Type Strains, Phase IV (KMG-IV): sequencing the most valuable type-strain genomes for metagenomic binning, comparative biology and taxonomic classification.</title>
        <authorList>
            <person name="Goeker M."/>
        </authorList>
    </citation>
    <scope>NUCLEOTIDE SEQUENCE [LARGE SCALE GENOMIC DNA]</scope>
    <source>
        <strain evidence="2 3">DSM 25622</strain>
    </source>
</reference>
<evidence type="ECO:0000313" key="3">
    <source>
        <dbReference type="Proteomes" id="UP000580654"/>
    </source>
</evidence>
<feature type="compositionally biased region" description="Basic and acidic residues" evidence="1">
    <location>
        <begin position="100"/>
        <end position="117"/>
    </location>
</feature>
<evidence type="ECO:0000313" key="2">
    <source>
        <dbReference type="EMBL" id="MBB5696346.1"/>
    </source>
</evidence>